<dbReference type="InterPro" id="IPR006379">
    <property type="entry name" value="HAD-SF_hydro_IIB"/>
</dbReference>
<organism evidence="1 2">
    <name type="scientific">Christiangramia gaetbulicola</name>
    <dbReference type="NCBI Taxonomy" id="703340"/>
    <lineage>
        <taxon>Bacteria</taxon>
        <taxon>Pseudomonadati</taxon>
        <taxon>Bacteroidota</taxon>
        <taxon>Flavobacteriia</taxon>
        <taxon>Flavobacteriales</taxon>
        <taxon>Flavobacteriaceae</taxon>
        <taxon>Christiangramia</taxon>
    </lineage>
</organism>
<proteinExistence type="predicted"/>
<dbReference type="NCBIfam" id="TIGR00099">
    <property type="entry name" value="Cof-subfamily"/>
    <property type="match status" value="1"/>
</dbReference>
<dbReference type="SFLD" id="SFLDS00003">
    <property type="entry name" value="Haloacid_Dehalogenase"/>
    <property type="match status" value="1"/>
</dbReference>
<sequence>MFKIIFSDIDGTLLNAERDLSDYTVETIKKLNNSNIPFILISSRMPAAMRHLQKKMDIEHLPLISYNGGLILVDGKSVSSTEIPIDILSDLSKFNESIDVHLSLFHNDEWYVPKDDFWTRREINNTKVNPEFESNSNVISKWKSEEKGAHKIMAMGEEENIDRIRDFLLENYPEDLHLYRSKPSYLEIAPKAISKLTAVEHLLDNHFRIPLSQSMAFGDNYNDIEMLKGVGMGIAVGNAKPEVLEIAHMVTTPGKEDGVAKSISELLKI</sequence>
<evidence type="ECO:0000313" key="1">
    <source>
        <dbReference type="EMBL" id="PTX42291.1"/>
    </source>
</evidence>
<dbReference type="Pfam" id="PF08282">
    <property type="entry name" value="Hydrolase_3"/>
    <property type="match status" value="1"/>
</dbReference>
<dbReference type="RefSeq" id="WP_108172590.1">
    <property type="nucleotide sequence ID" value="NZ_QBKQ01000003.1"/>
</dbReference>
<dbReference type="InterPro" id="IPR000150">
    <property type="entry name" value="Cof"/>
</dbReference>
<dbReference type="GO" id="GO:0005829">
    <property type="term" value="C:cytosol"/>
    <property type="evidence" value="ECO:0007669"/>
    <property type="project" value="TreeGrafter"/>
</dbReference>
<dbReference type="Gene3D" id="3.40.50.1000">
    <property type="entry name" value="HAD superfamily/HAD-like"/>
    <property type="match status" value="1"/>
</dbReference>
<keyword evidence="2" id="KW-1185">Reference proteome</keyword>
<dbReference type="Proteomes" id="UP000244174">
    <property type="component" value="Unassembled WGS sequence"/>
</dbReference>
<dbReference type="GO" id="GO:0000287">
    <property type="term" value="F:magnesium ion binding"/>
    <property type="evidence" value="ECO:0007669"/>
    <property type="project" value="TreeGrafter"/>
</dbReference>
<name>A0A2T6AEP7_9FLAO</name>
<accession>A0A2T6AEP7</accession>
<dbReference type="SFLD" id="SFLDG01140">
    <property type="entry name" value="C2.B:_Phosphomannomutase_and_P"/>
    <property type="match status" value="1"/>
</dbReference>
<evidence type="ECO:0000313" key="2">
    <source>
        <dbReference type="Proteomes" id="UP000244174"/>
    </source>
</evidence>
<dbReference type="Gene3D" id="3.30.1240.10">
    <property type="match status" value="1"/>
</dbReference>
<dbReference type="EMBL" id="QBKQ01000003">
    <property type="protein sequence ID" value="PTX42291.1"/>
    <property type="molecule type" value="Genomic_DNA"/>
</dbReference>
<dbReference type="SUPFAM" id="SSF56784">
    <property type="entry name" value="HAD-like"/>
    <property type="match status" value="1"/>
</dbReference>
<comment type="caution">
    <text evidence="1">The sequence shown here is derived from an EMBL/GenBank/DDBJ whole genome shotgun (WGS) entry which is preliminary data.</text>
</comment>
<dbReference type="InterPro" id="IPR023214">
    <property type="entry name" value="HAD_sf"/>
</dbReference>
<dbReference type="GO" id="GO:0016791">
    <property type="term" value="F:phosphatase activity"/>
    <property type="evidence" value="ECO:0007669"/>
    <property type="project" value="TreeGrafter"/>
</dbReference>
<dbReference type="InterPro" id="IPR036412">
    <property type="entry name" value="HAD-like_sf"/>
</dbReference>
<gene>
    <name evidence="1" type="ORF">C8P64_2719</name>
</gene>
<reference evidence="1 2" key="1">
    <citation type="submission" date="2018-04" db="EMBL/GenBank/DDBJ databases">
        <title>Genomic Encyclopedia of Archaeal and Bacterial Type Strains, Phase II (KMG-II): from individual species to whole genera.</title>
        <authorList>
            <person name="Goeker M."/>
        </authorList>
    </citation>
    <scope>NUCLEOTIDE SEQUENCE [LARGE SCALE GENOMIC DNA]</scope>
    <source>
        <strain evidence="1 2">DSM 23082</strain>
    </source>
</reference>
<evidence type="ECO:0008006" key="3">
    <source>
        <dbReference type="Google" id="ProtNLM"/>
    </source>
</evidence>
<dbReference type="OrthoDB" id="9814970at2"/>
<dbReference type="PANTHER" id="PTHR10000">
    <property type="entry name" value="PHOSPHOSERINE PHOSPHATASE"/>
    <property type="match status" value="1"/>
</dbReference>
<dbReference type="AlphaFoldDB" id="A0A2T6AEP7"/>
<dbReference type="PROSITE" id="PS01228">
    <property type="entry name" value="COF_1"/>
    <property type="match status" value="1"/>
</dbReference>
<protein>
    <recommendedName>
        <fullName evidence="3">Cof subfamily protein (Haloacid dehalogenase superfamily)/HAD superfamily hydrolase (TIGR01484 family)</fullName>
    </recommendedName>
</protein>
<dbReference type="PANTHER" id="PTHR10000:SF8">
    <property type="entry name" value="HAD SUPERFAMILY HYDROLASE-LIKE, TYPE 3"/>
    <property type="match status" value="1"/>
</dbReference>
<dbReference type="NCBIfam" id="TIGR01484">
    <property type="entry name" value="HAD-SF-IIB"/>
    <property type="match status" value="1"/>
</dbReference>
<dbReference type="CDD" id="cd07516">
    <property type="entry name" value="HAD_Pase"/>
    <property type="match status" value="1"/>
</dbReference>